<comment type="caution">
    <text evidence="4">The sequence shown here is derived from an EMBL/GenBank/DDBJ whole genome shotgun (WGS) entry which is preliminary data.</text>
</comment>
<dbReference type="EMBL" id="JAVRHK010000035">
    <property type="protein sequence ID" value="MDT0678743.1"/>
    <property type="molecule type" value="Genomic_DNA"/>
</dbReference>
<keyword evidence="1" id="KW-0677">Repeat</keyword>
<dbReference type="Proteomes" id="UP001262582">
    <property type="component" value="Unassembled WGS sequence"/>
</dbReference>
<keyword evidence="5" id="KW-1185">Reference proteome</keyword>
<dbReference type="PRINTS" id="PR01415">
    <property type="entry name" value="ANKYRIN"/>
</dbReference>
<evidence type="ECO:0000256" key="2">
    <source>
        <dbReference type="ARBA" id="ARBA00023043"/>
    </source>
</evidence>
<evidence type="ECO:0000256" key="1">
    <source>
        <dbReference type="ARBA" id="ARBA00022737"/>
    </source>
</evidence>
<keyword evidence="2 3" id="KW-0040">ANK repeat</keyword>
<dbReference type="PANTHER" id="PTHR24198:SF165">
    <property type="entry name" value="ANKYRIN REPEAT-CONTAINING PROTEIN-RELATED"/>
    <property type="match status" value="1"/>
</dbReference>
<organism evidence="4 5">
    <name type="scientific">Autumnicola musiva</name>
    <dbReference type="NCBI Taxonomy" id="3075589"/>
    <lineage>
        <taxon>Bacteria</taxon>
        <taxon>Pseudomonadati</taxon>
        <taxon>Bacteroidota</taxon>
        <taxon>Flavobacteriia</taxon>
        <taxon>Flavobacteriales</taxon>
        <taxon>Flavobacteriaceae</taxon>
        <taxon>Autumnicola</taxon>
    </lineage>
</organism>
<dbReference type="InterPro" id="IPR036770">
    <property type="entry name" value="Ankyrin_rpt-contain_sf"/>
</dbReference>
<evidence type="ECO:0000313" key="4">
    <source>
        <dbReference type="EMBL" id="MDT0678743.1"/>
    </source>
</evidence>
<gene>
    <name evidence="4" type="ORF">RM539_19370</name>
</gene>
<reference evidence="4 5" key="1">
    <citation type="submission" date="2023-09" db="EMBL/GenBank/DDBJ databases">
        <authorList>
            <person name="Rey-Velasco X."/>
        </authorList>
    </citation>
    <scope>NUCLEOTIDE SEQUENCE [LARGE SCALE GENOMIC DNA]</scope>
    <source>
        <strain evidence="4 5">F117</strain>
    </source>
</reference>
<sequence length="107" mass="11961">MQEHDVAFNAGQSAGNNLYHFAVEANDLDLLKELSVFNLVDINSKNEDGLTPLHLAAMKTENDQILKYLISRGADVSITTDFEESAYDLAAENEMLKKNNVELNFLK</sequence>
<proteinExistence type="predicted"/>
<dbReference type="SMART" id="SM00248">
    <property type="entry name" value="ANK"/>
    <property type="match status" value="2"/>
</dbReference>
<dbReference type="SUPFAM" id="SSF48403">
    <property type="entry name" value="Ankyrin repeat"/>
    <property type="match status" value="1"/>
</dbReference>
<dbReference type="PANTHER" id="PTHR24198">
    <property type="entry name" value="ANKYRIN REPEAT AND PROTEIN KINASE DOMAIN-CONTAINING PROTEIN"/>
    <property type="match status" value="1"/>
</dbReference>
<name>A0ABU3DB42_9FLAO</name>
<evidence type="ECO:0000313" key="5">
    <source>
        <dbReference type="Proteomes" id="UP001262582"/>
    </source>
</evidence>
<feature type="repeat" description="ANK" evidence="3">
    <location>
        <begin position="48"/>
        <end position="81"/>
    </location>
</feature>
<accession>A0ABU3DB42</accession>
<dbReference type="Pfam" id="PF12796">
    <property type="entry name" value="Ank_2"/>
    <property type="match status" value="1"/>
</dbReference>
<dbReference type="Gene3D" id="1.25.40.20">
    <property type="entry name" value="Ankyrin repeat-containing domain"/>
    <property type="match status" value="1"/>
</dbReference>
<dbReference type="RefSeq" id="WP_311505077.1">
    <property type="nucleotide sequence ID" value="NZ_JAVRHK010000035.1"/>
</dbReference>
<dbReference type="InterPro" id="IPR002110">
    <property type="entry name" value="Ankyrin_rpt"/>
</dbReference>
<dbReference type="PROSITE" id="PS50088">
    <property type="entry name" value="ANK_REPEAT"/>
    <property type="match status" value="1"/>
</dbReference>
<protein>
    <submittedName>
        <fullName evidence="4">Ankyrin repeat domain-containing protein</fullName>
    </submittedName>
</protein>
<dbReference type="PROSITE" id="PS50297">
    <property type="entry name" value="ANK_REP_REGION"/>
    <property type="match status" value="1"/>
</dbReference>
<evidence type="ECO:0000256" key="3">
    <source>
        <dbReference type="PROSITE-ProRule" id="PRU00023"/>
    </source>
</evidence>